<keyword evidence="2" id="KW-1185">Reference proteome</keyword>
<dbReference type="RefSeq" id="WP_182503024.1">
    <property type="nucleotide sequence ID" value="NZ_JACJHX010000008.1"/>
</dbReference>
<evidence type="ECO:0000313" key="1">
    <source>
        <dbReference type="EMBL" id="MBA9027586.1"/>
    </source>
</evidence>
<reference evidence="1 2" key="1">
    <citation type="submission" date="2020-08" db="EMBL/GenBank/DDBJ databases">
        <title>Genomic Encyclopedia of Type Strains, Phase IV (KMG-IV): sequencing the most valuable type-strain genomes for metagenomic binning, comparative biology and taxonomic classification.</title>
        <authorList>
            <person name="Goeker M."/>
        </authorList>
    </citation>
    <scope>NUCLEOTIDE SEQUENCE [LARGE SCALE GENOMIC DNA]</scope>
    <source>
        <strain evidence="1 2">DSM 105481</strain>
    </source>
</reference>
<evidence type="ECO:0008006" key="3">
    <source>
        <dbReference type="Google" id="ProtNLM"/>
    </source>
</evidence>
<dbReference type="EMBL" id="JACJHX010000008">
    <property type="protein sequence ID" value="MBA9027586.1"/>
    <property type="molecule type" value="Genomic_DNA"/>
</dbReference>
<sequence>MTNETITLPKDVATAVEELRKDGFNNSGIIIAIVFEEAFEHKDLETVRSYYHSYPDDILTALVNGYQVEKSGEEKVREYYERYAACKFTDGSYCDGYEDGVSAAVVRTLDLLGIKIEGVGEY</sequence>
<accession>A0ABR6CRD2</accession>
<comment type="caution">
    <text evidence="1">The sequence shown here is derived from an EMBL/GenBank/DDBJ whole genome shotgun (WGS) entry which is preliminary data.</text>
</comment>
<dbReference type="Proteomes" id="UP000626697">
    <property type="component" value="Unassembled WGS sequence"/>
</dbReference>
<organism evidence="1 2">
    <name type="scientific">Peribacillus huizhouensis</name>
    <dbReference type="NCBI Taxonomy" id="1501239"/>
    <lineage>
        <taxon>Bacteria</taxon>
        <taxon>Bacillati</taxon>
        <taxon>Bacillota</taxon>
        <taxon>Bacilli</taxon>
        <taxon>Bacillales</taxon>
        <taxon>Bacillaceae</taxon>
        <taxon>Peribacillus</taxon>
    </lineage>
</organism>
<protein>
    <recommendedName>
        <fullName evidence="3">Phage ABA sandwich domain-containing protein</fullName>
    </recommendedName>
</protein>
<evidence type="ECO:0000313" key="2">
    <source>
        <dbReference type="Proteomes" id="UP000626697"/>
    </source>
</evidence>
<gene>
    <name evidence="1" type="ORF">HNP81_002876</name>
</gene>
<name>A0ABR6CRD2_9BACI</name>
<proteinExistence type="predicted"/>